<dbReference type="InterPro" id="IPR015991">
    <property type="entry name" value="TatD/YcfH-like"/>
</dbReference>
<dbReference type="InterPro" id="IPR001130">
    <property type="entry name" value="TatD-like"/>
</dbReference>
<dbReference type="PROSITE" id="PS01090">
    <property type="entry name" value="TATD_2"/>
    <property type="match status" value="1"/>
</dbReference>
<dbReference type="Proteomes" id="UP000034048">
    <property type="component" value="Unassembled WGS sequence"/>
</dbReference>
<comment type="caution">
    <text evidence="4">The sequence shown here is derived from an EMBL/GenBank/DDBJ whole genome shotgun (WGS) entry which is preliminary data.</text>
</comment>
<dbReference type="PANTHER" id="PTHR46124:SF2">
    <property type="entry name" value="D-AMINOACYL-TRNA DEACYLASE"/>
    <property type="match status" value="1"/>
</dbReference>
<organism evidence="4 5">
    <name type="scientific">Candidatus Falkowbacteria bacterium GW2011_GWA2_39_24</name>
    <dbReference type="NCBI Taxonomy" id="1618634"/>
    <lineage>
        <taxon>Bacteria</taxon>
        <taxon>Candidatus Falkowiibacteriota</taxon>
    </lineage>
</organism>
<gene>
    <name evidence="4" type="ORF">UT42_C0016G0012</name>
</gene>
<feature type="binding site" evidence="3">
    <location>
        <position position="229"/>
    </location>
    <ligand>
        <name>a divalent metal cation</name>
        <dbReference type="ChEBI" id="CHEBI:60240"/>
        <label>1</label>
    </ligand>
</feature>
<dbReference type="FunFam" id="3.20.20.140:FF:000005">
    <property type="entry name" value="TatD family hydrolase"/>
    <property type="match status" value="1"/>
</dbReference>
<dbReference type="Pfam" id="PF01026">
    <property type="entry name" value="TatD_DNase"/>
    <property type="match status" value="1"/>
</dbReference>
<evidence type="ECO:0000313" key="5">
    <source>
        <dbReference type="Proteomes" id="UP000034048"/>
    </source>
</evidence>
<evidence type="ECO:0000313" key="4">
    <source>
        <dbReference type="EMBL" id="KKR14873.1"/>
    </source>
</evidence>
<protein>
    <submittedName>
        <fullName evidence="4">TatD-related deoxyribonuclease</fullName>
    </submittedName>
</protein>
<evidence type="ECO:0000256" key="3">
    <source>
        <dbReference type="PIRSR" id="PIRSR005902-1"/>
    </source>
</evidence>
<dbReference type="SUPFAM" id="SSF51556">
    <property type="entry name" value="Metallo-dependent hydrolases"/>
    <property type="match status" value="1"/>
</dbReference>
<dbReference type="GO" id="GO:0005829">
    <property type="term" value="C:cytosol"/>
    <property type="evidence" value="ECO:0007669"/>
    <property type="project" value="TreeGrafter"/>
</dbReference>
<dbReference type="GO" id="GO:0004536">
    <property type="term" value="F:DNA nuclease activity"/>
    <property type="evidence" value="ECO:0007669"/>
    <property type="project" value="InterPro"/>
</dbReference>
<dbReference type="PANTHER" id="PTHR46124">
    <property type="entry name" value="D-AMINOACYL-TRNA DEACYLASE"/>
    <property type="match status" value="1"/>
</dbReference>
<dbReference type="InterPro" id="IPR032466">
    <property type="entry name" value="Metal_Hydrolase"/>
</dbReference>
<proteinExistence type="predicted"/>
<dbReference type="EMBL" id="LBWS01000016">
    <property type="protein sequence ID" value="KKR14873.1"/>
    <property type="molecule type" value="Genomic_DNA"/>
</dbReference>
<dbReference type="InterPro" id="IPR018228">
    <property type="entry name" value="DNase_TatD-rel_CS"/>
</dbReference>
<evidence type="ECO:0000256" key="1">
    <source>
        <dbReference type="ARBA" id="ARBA00022723"/>
    </source>
</evidence>
<feature type="binding site" evidence="3">
    <location>
        <position position="6"/>
    </location>
    <ligand>
        <name>a divalent metal cation</name>
        <dbReference type="ChEBI" id="CHEBI:60240"/>
        <label>1</label>
    </ligand>
</feature>
<feature type="binding site" evidence="3">
    <location>
        <position position="106"/>
    </location>
    <ligand>
        <name>a divalent metal cation</name>
        <dbReference type="ChEBI" id="CHEBI:60240"/>
        <label>1</label>
    </ligand>
</feature>
<keyword evidence="2" id="KW-0378">Hydrolase</keyword>
<dbReference type="AlphaFoldDB" id="A0A0G0NH93"/>
<dbReference type="PROSITE" id="PS01137">
    <property type="entry name" value="TATD_1"/>
    <property type="match status" value="1"/>
</dbReference>
<feature type="binding site" evidence="3">
    <location>
        <position position="8"/>
    </location>
    <ligand>
        <name>a divalent metal cation</name>
        <dbReference type="ChEBI" id="CHEBI:60240"/>
        <label>1</label>
    </ligand>
</feature>
<dbReference type="CDD" id="cd01310">
    <property type="entry name" value="TatD_DNAse"/>
    <property type="match status" value="1"/>
</dbReference>
<accession>A0A0G0NH93</accession>
<sequence length="280" mass="32191">MLIDTHAHVNFVNAYKDDAEEVIRRALRSGISMILVGVNYKTSKRALELANKYESGVYVAVGLHPNDLIEHHEKINGCSELIRAEEFNFDVYQQLARFDKVVGVGEIGLDYFRSELSKNFGVIKKKQQESFKQQLEFAAQMELPVIIHCRQAHDDTIAILTAHKNKFKDLLPKDRPWGVMHCFSGDENLAWQYFNLGLMISFTGVITFSQQWDDLIRKMPEDRIMVETDCPFMTPEPYRGRRNEPLLVKHVALRIAAIKSKDLTEIEAITTKNAKKLFGF</sequence>
<dbReference type="PIRSF" id="PIRSF005902">
    <property type="entry name" value="DNase_TatD"/>
    <property type="match status" value="1"/>
</dbReference>
<dbReference type="Gene3D" id="3.20.20.140">
    <property type="entry name" value="Metal-dependent hydrolases"/>
    <property type="match status" value="1"/>
</dbReference>
<reference evidence="4 5" key="1">
    <citation type="journal article" date="2015" name="Nature">
        <title>rRNA introns, odd ribosomes, and small enigmatic genomes across a large radiation of phyla.</title>
        <authorList>
            <person name="Brown C.T."/>
            <person name="Hug L.A."/>
            <person name="Thomas B.C."/>
            <person name="Sharon I."/>
            <person name="Castelle C.J."/>
            <person name="Singh A."/>
            <person name="Wilkins M.J."/>
            <person name="Williams K.H."/>
            <person name="Banfield J.F."/>
        </authorList>
    </citation>
    <scope>NUCLEOTIDE SEQUENCE [LARGE SCALE GENOMIC DNA]</scope>
</reference>
<dbReference type="GO" id="GO:0016788">
    <property type="term" value="F:hydrolase activity, acting on ester bonds"/>
    <property type="evidence" value="ECO:0007669"/>
    <property type="project" value="InterPro"/>
</dbReference>
<dbReference type="NCBIfam" id="TIGR00010">
    <property type="entry name" value="YchF/TatD family DNA exonuclease"/>
    <property type="match status" value="1"/>
</dbReference>
<dbReference type="GO" id="GO:0046872">
    <property type="term" value="F:metal ion binding"/>
    <property type="evidence" value="ECO:0007669"/>
    <property type="project" value="UniProtKB-KW"/>
</dbReference>
<feature type="binding site" evidence="3">
    <location>
        <position position="181"/>
    </location>
    <ligand>
        <name>a divalent metal cation</name>
        <dbReference type="ChEBI" id="CHEBI:60240"/>
        <label>2</label>
    </ligand>
</feature>
<keyword evidence="1 3" id="KW-0479">Metal-binding</keyword>
<dbReference type="PROSITE" id="PS01091">
    <property type="entry name" value="TATD_3"/>
    <property type="match status" value="1"/>
</dbReference>
<evidence type="ECO:0000256" key="2">
    <source>
        <dbReference type="ARBA" id="ARBA00022801"/>
    </source>
</evidence>
<name>A0A0G0NH93_9BACT</name>
<feature type="binding site" evidence="3">
    <location>
        <position position="148"/>
    </location>
    <ligand>
        <name>a divalent metal cation</name>
        <dbReference type="ChEBI" id="CHEBI:60240"/>
        <label>2</label>
    </ligand>
</feature>